<evidence type="ECO:0000313" key="2">
    <source>
        <dbReference type="Proteomes" id="UP001610563"/>
    </source>
</evidence>
<sequence length="223" mass="24734">MSGITEIAFAPLKKDIRLTDPSSNAYKSLTEKALRPIRAWKACQAIYWGVGVEDPDQLRLFVDWDSLEAHKAANKDPAYLPSVIPIASVCSGSHTVFHARFQPHPPNVLASAPVTEVMTSYFPIDYSAEDQKQYDTGTRAFLGACQMIAGGPLSSSAGWVEEMLESEGGEMAKAYVALLGWESVEHHMAFRETQAFKELTGKMNRPKGLQKMESVHIRVQEFK</sequence>
<comment type="caution">
    <text evidence="1">The sequence shown here is derived from an EMBL/GenBank/DDBJ whole genome shotgun (WGS) entry which is preliminary data.</text>
</comment>
<protein>
    <recommendedName>
        <fullName evidence="3">ABM domain-containing protein</fullName>
    </recommendedName>
</protein>
<evidence type="ECO:0008006" key="3">
    <source>
        <dbReference type="Google" id="ProtNLM"/>
    </source>
</evidence>
<dbReference type="Proteomes" id="UP001610563">
    <property type="component" value="Unassembled WGS sequence"/>
</dbReference>
<keyword evidence="2" id="KW-1185">Reference proteome</keyword>
<dbReference type="SUPFAM" id="SSF54909">
    <property type="entry name" value="Dimeric alpha+beta barrel"/>
    <property type="match status" value="1"/>
</dbReference>
<accession>A0ABR4G557</accession>
<organism evidence="1 2">
    <name type="scientific">Aspergillus keveii</name>
    <dbReference type="NCBI Taxonomy" id="714993"/>
    <lineage>
        <taxon>Eukaryota</taxon>
        <taxon>Fungi</taxon>
        <taxon>Dikarya</taxon>
        <taxon>Ascomycota</taxon>
        <taxon>Pezizomycotina</taxon>
        <taxon>Eurotiomycetes</taxon>
        <taxon>Eurotiomycetidae</taxon>
        <taxon>Eurotiales</taxon>
        <taxon>Aspergillaceae</taxon>
        <taxon>Aspergillus</taxon>
        <taxon>Aspergillus subgen. Nidulantes</taxon>
    </lineage>
</organism>
<gene>
    <name evidence="1" type="ORF">BJX66DRAFT_338517</name>
</gene>
<evidence type="ECO:0000313" key="1">
    <source>
        <dbReference type="EMBL" id="KAL2793785.1"/>
    </source>
</evidence>
<proteinExistence type="predicted"/>
<dbReference type="Gene3D" id="3.30.70.100">
    <property type="match status" value="2"/>
</dbReference>
<name>A0ABR4G557_9EURO</name>
<dbReference type="InterPro" id="IPR011008">
    <property type="entry name" value="Dimeric_a/b-barrel"/>
</dbReference>
<reference evidence="1 2" key="1">
    <citation type="submission" date="2024-07" db="EMBL/GenBank/DDBJ databases">
        <title>Section-level genome sequencing and comparative genomics of Aspergillus sections Usti and Cavernicolus.</title>
        <authorList>
            <consortium name="Lawrence Berkeley National Laboratory"/>
            <person name="Nybo J.L."/>
            <person name="Vesth T.C."/>
            <person name="Theobald S."/>
            <person name="Frisvad J.C."/>
            <person name="Larsen T.O."/>
            <person name="Kjaerboelling I."/>
            <person name="Rothschild-Mancinelli K."/>
            <person name="Lyhne E.K."/>
            <person name="Kogle M.E."/>
            <person name="Barry K."/>
            <person name="Clum A."/>
            <person name="Na H."/>
            <person name="Ledsgaard L."/>
            <person name="Lin J."/>
            <person name="Lipzen A."/>
            <person name="Kuo A."/>
            <person name="Riley R."/>
            <person name="Mondo S."/>
            <person name="Labutti K."/>
            <person name="Haridas S."/>
            <person name="Pangalinan J."/>
            <person name="Salamov A.A."/>
            <person name="Simmons B.A."/>
            <person name="Magnuson J.K."/>
            <person name="Chen J."/>
            <person name="Drula E."/>
            <person name="Henrissat B."/>
            <person name="Wiebenga A."/>
            <person name="Lubbers R.J."/>
            <person name="Gomes A.C."/>
            <person name="Makela M.R."/>
            <person name="Stajich J."/>
            <person name="Grigoriev I.V."/>
            <person name="Mortensen U.H."/>
            <person name="De Vries R.P."/>
            <person name="Baker S.E."/>
            <person name="Andersen M.R."/>
        </authorList>
    </citation>
    <scope>NUCLEOTIDE SEQUENCE [LARGE SCALE GENOMIC DNA]</scope>
    <source>
        <strain evidence="1 2">CBS 209.92</strain>
    </source>
</reference>
<dbReference type="EMBL" id="JBFTWV010000053">
    <property type="protein sequence ID" value="KAL2793785.1"/>
    <property type="molecule type" value="Genomic_DNA"/>
</dbReference>